<organism evidence="2 3">
    <name type="scientific">Caldicoprobacter faecalis</name>
    <dbReference type="NCBI Taxonomy" id="937334"/>
    <lineage>
        <taxon>Bacteria</taxon>
        <taxon>Bacillati</taxon>
        <taxon>Bacillota</taxon>
        <taxon>Clostridia</taxon>
        <taxon>Caldicoprobacterales</taxon>
        <taxon>Caldicoprobacteraceae</taxon>
        <taxon>Caldicoprobacter</taxon>
    </lineage>
</organism>
<protein>
    <submittedName>
        <fullName evidence="2">Uncharacterized protein</fullName>
    </submittedName>
</protein>
<dbReference type="OrthoDB" id="9793135at2"/>
<proteinExistence type="predicted"/>
<evidence type="ECO:0000313" key="3">
    <source>
        <dbReference type="Proteomes" id="UP000198577"/>
    </source>
</evidence>
<accession>A0A1I5W8V2</accession>
<gene>
    <name evidence="2" type="ORF">SAMN05444406_1156</name>
</gene>
<dbReference type="RefSeq" id="WP_025746837.1">
    <property type="nucleotide sequence ID" value="NZ_FOXR01000015.1"/>
</dbReference>
<sequence length="858" mass="96898">MKKCMAMLLVILFVVLLADVAYTAQDMPAVEEHAGDTGKQQNPISLGMELIAENQFLAMYFNPETTEVAIKDKSSGYIWYTNPPDREQDAIATGVNKGKLSSQISITYYTPTAQRQQMDNFNDSIVHNQFEVLKINNGVKITYTIGKVQKLLLVPQAISAERFEQILDKVAEESDRSVLERRYRLISLEEINDPGEKQDLLNKYPMLQEHDIYELRPNLNDLVMQQLDEIFRATGYTIEDLNRDHVENNVPPKEANKDVFIVPLEYKLDGKNLVVSIDTKEVIYDPSYPLTQIRVLEFFGAGNKEENGYMLVPDGSGALINMNNGKSASRPYIGYLYGQDRAIKQEEIFERSEQVYLPVFGIKKGSNALFGIIEEGSAFASIIADVSGRINSYNTVCVEFTTLANDTIDLTAMAGNNVVMAYQPRMYEGTFKIRYSFLSGDDADYVGMAKNYREYLLEHGQLKKIKKGEGIPFYLELVGAIDKIKPVAGVPVRGIVPLTTYEQAIEITNKIIAAGISNIKLKYTGWFNGGIRHSLPSDIHLQSQLGGQKGFEKLINFVYHNGLELYPDVSFEYVYKDKIFDGFSVRSDAVRFLDREVALVYDFDPATNMYDNTKEPYYIVDPRSISPIISSFLHKYDELDIKGVSLRTMGSDLNSNFYEKRFVDREQAKAAMVEQMARFNEKGISIMANGVNDYALPYTSHILNMPMDSSGYSIEDESIPFYQIVVHGYVAYAGEPINLASDYNRAILKTAETAAGIYFTWIYSENSLVKDSDYNYLYSVNYEAWLSKALELYKRMNAAFADVQDKVIVDHEKLGKDVYKVTFEGGKSVIVNYSKAPVSIDGITIEAESYKILEGGNK</sequence>
<dbReference type="InterPro" id="IPR043751">
    <property type="entry name" value="DUF5696"/>
</dbReference>
<keyword evidence="3" id="KW-1185">Reference proteome</keyword>
<dbReference type="Proteomes" id="UP000198577">
    <property type="component" value="Unassembled WGS sequence"/>
</dbReference>
<dbReference type="AlphaFoldDB" id="A0A1I5W8V2"/>
<evidence type="ECO:0000313" key="2">
    <source>
        <dbReference type="EMBL" id="SFQ16162.1"/>
    </source>
</evidence>
<dbReference type="STRING" id="937334.SAMN05444406_1156"/>
<evidence type="ECO:0000256" key="1">
    <source>
        <dbReference type="SAM" id="SignalP"/>
    </source>
</evidence>
<name>A0A1I5W8V2_9FIRM</name>
<dbReference type="Pfam" id="PF18952">
    <property type="entry name" value="DUF5696"/>
    <property type="match status" value="1"/>
</dbReference>
<feature type="signal peptide" evidence="1">
    <location>
        <begin position="1"/>
        <end position="23"/>
    </location>
</feature>
<dbReference type="EMBL" id="FOXR01000015">
    <property type="protein sequence ID" value="SFQ16162.1"/>
    <property type="molecule type" value="Genomic_DNA"/>
</dbReference>
<feature type="chain" id="PRO_5011722632" evidence="1">
    <location>
        <begin position="24"/>
        <end position="858"/>
    </location>
</feature>
<reference evidence="2 3" key="1">
    <citation type="submission" date="2016-10" db="EMBL/GenBank/DDBJ databases">
        <authorList>
            <person name="de Groot N.N."/>
        </authorList>
    </citation>
    <scope>NUCLEOTIDE SEQUENCE [LARGE SCALE GENOMIC DNA]</scope>
    <source>
        <strain evidence="2 3">DSM 20678</strain>
    </source>
</reference>
<keyword evidence="1" id="KW-0732">Signal</keyword>